<evidence type="ECO:0000256" key="8">
    <source>
        <dbReference type="ARBA" id="ARBA00022989"/>
    </source>
</evidence>
<dbReference type="InterPro" id="IPR059000">
    <property type="entry name" value="ATPase_P-type_domA"/>
</dbReference>
<dbReference type="Pfam" id="PF00403">
    <property type="entry name" value="HMA"/>
    <property type="match status" value="1"/>
</dbReference>
<evidence type="ECO:0000256" key="1">
    <source>
        <dbReference type="ARBA" id="ARBA00004651"/>
    </source>
</evidence>
<dbReference type="InterPro" id="IPR008250">
    <property type="entry name" value="ATPase_P-typ_transduc_dom_A_sf"/>
</dbReference>
<dbReference type="GO" id="GO:0016887">
    <property type="term" value="F:ATP hydrolysis activity"/>
    <property type="evidence" value="ECO:0007669"/>
    <property type="project" value="InterPro"/>
</dbReference>
<dbReference type="InterPro" id="IPR023214">
    <property type="entry name" value="HAD_sf"/>
</dbReference>
<keyword evidence="9 12" id="KW-0472">Membrane</keyword>
<dbReference type="InterPro" id="IPR027256">
    <property type="entry name" value="P-typ_ATPase_IB"/>
</dbReference>
<dbReference type="SFLD" id="SFLDS00003">
    <property type="entry name" value="Haloacid_Dehalogenase"/>
    <property type="match status" value="1"/>
</dbReference>
<keyword evidence="4 12" id="KW-0479">Metal-binding</keyword>
<comment type="subcellular location">
    <subcellularLocation>
        <location evidence="1">Cell membrane</location>
        <topology evidence="1">Multi-pass membrane protein</topology>
    </subcellularLocation>
</comment>
<dbReference type="InterPro" id="IPR023298">
    <property type="entry name" value="ATPase_P-typ_TM_dom_sf"/>
</dbReference>
<dbReference type="GO" id="GO:0005524">
    <property type="term" value="F:ATP binding"/>
    <property type="evidence" value="ECO:0007669"/>
    <property type="project" value="UniProtKB-UniRule"/>
</dbReference>
<dbReference type="PROSITE" id="PS01229">
    <property type="entry name" value="COF_2"/>
    <property type="match status" value="1"/>
</dbReference>
<dbReference type="CDD" id="cd02094">
    <property type="entry name" value="P-type_ATPase_Cu-like"/>
    <property type="match status" value="1"/>
</dbReference>
<evidence type="ECO:0000256" key="12">
    <source>
        <dbReference type="RuleBase" id="RU362081"/>
    </source>
</evidence>
<evidence type="ECO:0000256" key="4">
    <source>
        <dbReference type="ARBA" id="ARBA00022723"/>
    </source>
</evidence>
<feature type="transmembrane region" description="Helical" evidence="12">
    <location>
        <begin position="97"/>
        <end position="117"/>
    </location>
</feature>
<dbReference type="GO" id="GO:0005886">
    <property type="term" value="C:plasma membrane"/>
    <property type="evidence" value="ECO:0007669"/>
    <property type="project" value="UniProtKB-SubCell"/>
</dbReference>
<evidence type="ECO:0000256" key="3">
    <source>
        <dbReference type="ARBA" id="ARBA00022692"/>
    </source>
</evidence>
<name>A0A4V2SV86_9PSEU</name>
<dbReference type="GO" id="GO:0043682">
    <property type="term" value="F:P-type divalent copper transporter activity"/>
    <property type="evidence" value="ECO:0007669"/>
    <property type="project" value="TreeGrafter"/>
</dbReference>
<dbReference type="Proteomes" id="UP000294911">
    <property type="component" value="Unassembled WGS sequence"/>
</dbReference>
<feature type="transmembrane region" description="Helical" evidence="12">
    <location>
        <begin position="693"/>
        <end position="709"/>
    </location>
</feature>
<keyword evidence="12" id="KW-1003">Cell membrane</keyword>
<evidence type="ECO:0000259" key="13">
    <source>
        <dbReference type="PROSITE" id="PS50846"/>
    </source>
</evidence>
<reference evidence="14 15" key="1">
    <citation type="submission" date="2019-03" db="EMBL/GenBank/DDBJ databases">
        <title>Genomic Encyclopedia of Type Strains, Phase IV (KMG-IV): sequencing the most valuable type-strain genomes for metagenomic binning, comparative biology and taxonomic classification.</title>
        <authorList>
            <person name="Goeker M."/>
        </authorList>
    </citation>
    <scope>NUCLEOTIDE SEQUENCE [LARGE SCALE GENOMIC DNA]</scope>
    <source>
        <strain evidence="14 15">DSM 45765</strain>
    </source>
</reference>
<evidence type="ECO:0000256" key="11">
    <source>
        <dbReference type="ARBA" id="ARBA00074171"/>
    </source>
</evidence>
<keyword evidence="5 12" id="KW-0547">Nucleotide-binding</keyword>
<dbReference type="InterPro" id="IPR018303">
    <property type="entry name" value="ATPase_P-typ_P_site"/>
</dbReference>
<dbReference type="InterPro" id="IPR044492">
    <property type="entry name" value="P_typ_ATPase_HD_dom"/>
</dbReference>
<dbReference type="NCBIfam" id="TIGR01511">
    <property type="entry name" value="ATPase-IB1_Cu"/>
    <property type="match status" value="1"/>
</dbReference>
<dbReference type="InterPro" id="IPR036412">
    <property type="entry name" value="HAD-like_sf"/>
</dbReference>
<evidence type="ECO:0000256" key="9">
    <source>
        <dbReference type="ARBA" id="ARBA00023136"/>
    </source>
</evidence>
<dbReference type="Gene3D" id="3.40.1110.10">
    <property type="entry name" value="Calcium-transporting ATPase, cytoplasmic domain N"/>
    <property type="match status" value="1"/>
</dbReference>
<dbReference type="NCBIfam" id="TIGR01525">
    <property type="entry name" value="ATPase-IB_hvy"/>
    <property type="match status" value="1"/>
</dbReference>
<evidence type="ECO:0000256" key="2">
    <source>
        <dbReference type="ARBA" id="ARBA00006024"/>
    </source>
</evidence>
<dbReference type="SUPFAM" id="SSF81653">
    <property type="entry name" value="Calcium ATPase, transduction domain A"/>
    <property type="match status" value="1"/>
</dbReference>
<dbReference type="PRINTS" id="PR00940">
    <property type="entry name" value="CATPATPASEA"/>
</dbReference>
<dbReference type="FunFam" id="2.70.150.10:FF:000002">
    <property type="entry name" value="Copper-transporting ATPase 1, putative"/>
    <property type="match status" value="1"/>
</dbReference>
<protein>
    <recommendedName>
        <fullName evidence="11">Cation-transporting P-type ATPase B</fullName>
    </recommendedName>
</protein>
<comment type="caution">
    <text evidence="14">The sequence shown here is derived from an EMBL/GenBank/DDBJ whole genome shotgun (WGS) entry which is preliminary data.</text>
</comment>
<comment type="catalytic activity">
    <reaction evidence="10">
        <text>ATP + H2O = ADP + phosphate + H(+)</text>
        <dbReference type="Rhea" id="RHEA:13065"/>
        <dbReference type="ChEBI" id="CHEBI:15377"/>
        <dbReference type="ChEBI" id="CHEBI:15378"/>
        <dbReference type="ChEBI" id="CHEBI:30616"/>
        <dbReference type="ChEBI" id="CHEBI:43474"/>
        <dbReference type="ChEBI" id="CHEBI:456216"/>
    </reaction>
</comment>
<keyword evidence="6 12" id="KW-0067">ATP-binding</keyword>
<proteinExistence type="inferred from homology"/>
<dbReference type="FunFam" id="3.30.70.100:FF:000005">
    <property type="entry name" value="Copper-exporting P-type ATPase A"/>
    <property type="match status" value="1"/>
</dbReference>
<dbReference type="PRINTS" id="PR00119">
    <property type="entry name" value="CATATPASE"/>
</dbReference>
<dbReference type="SUPFAM" id="SSF56784">
    <property type="entry name" value="HAD-like"/>
    <property type="match status" value="1"/>
</dbReference>
<keyword evidence="8 12" id="KW-1133">Transmembrane helix</keyword>
<evidence type="ECO:0000256" key="7">
    <source>
        <dbReference type="ARBA" id="ARBA00022967"/>
    </source>
</evidence>
<dbReference type="SUPFAM" id="SSF55008">
    <property type="entry name" value="HMA, heavy metal-associated domain"/>
    <property type="match status" value="1"/>
</dbReference>
<feature type="transmembrane region" description="Helical" evidence="12">
    <location>
        <begin position="353"/>
        <end position="374"/>
    </location>
</feature>
<keyword evidence="3 12" id="KW-0812">Transmembrane</keyword>
<dbReference type="NCBIfam" id="TIGR01494">
    <property type="entry name" value="ATPase_P-type"/>
    <property type="match status" value="1"/>
</dbReference>
<evidence type="ECO:0000256" key="10">
    <source>
        <dbReference type="ARBA" id="ARBA00049360"/>
    </source>
</evidence>
<comment type="similarity">
    <text evidence="2 12">Belongs to the cation transport ATPase (P-type) (TC 3.A.3) family. Type IB subfamily.</text>
</comment>
<dbReference type="PANTHER" id="PTHR43520">
    <property type="entry name" value="ATP7, ISOFORM B"/>
    <property type="match status" value="1"/>
</dbReference>
<dbReference type="PANTHER" id="PTHR43520:SF8">
    <property type="entry name" value="P-TYPE CU(+) TRANSPORTER"/>
    <property type="match status" value="1"/>
</dbReference>
<keyword evidence="7" id="KW-1278">Translocase</keyword>
<dbReference type="AlphaFoldDB" id="A0A4V2SV86"/>
<feature type="transmembrane region" description="Helical" evidence="12">
    <location>
        <begin position="200"/>
        <end position="219"/>
    </location>
</feature>
<feature type="transmembrane region" description="Helical" evidence="12">
    <location>
        <begin position="162"/>
        <end position="180"/>
    </location>
</feature>
<gene>
    <name evidence="14" type="ORF">EV191_1011443</name>
</gene>
<dbReference type="InterPro" id="IPR006121">
    <property type="entry name" value="HMA_dom"/>
</dbReference>
<dbReference type="Pfam" id="PF00122">
    <property type="entry name" value="E1-E2_ATPase"/>
    <property type="match status" value="1"/>
</dbReference>
<dbReference type="Gene3D" id="2.70.150.10">
    <property type="entry name" value="Calcium-transporting ATPase, cytoplasmic transduction domain A"/>
    <property type="match status" value="1"/>
</dbReference>
<dbReference type="Gene3D" id="3.30.70.100">
    <property type="match status" value="1"/>
</dbReference>
<dbReference type="GO" id="GO:0005507">
    <property type="term" value="F:copper ion binding"/>
    <property type="evidence" value="ECO:0007669"/>
    <property type="project" value="TreeGrafter"/>
</dbReference>
<dbReference type="EMBL" id="SLXQ01000001">
    <property type="protein sequence ID" value="TCP57486.1"/>
    <property type="molecule type" value="Genomic_DNA"/>
</dbReference>
<dbReference type="Pfam" id="PF00702">
    <property type="entry name" value="Hydrolase"/>
    <property type="match status" value="1"/>
</dbReference>
<organism evidence="14 15">
    <name type="scientific">Tamaricihabitans halophyticus</name>
    <dbReference type="NCBI Taxonomy" id="1262583"/>
    <lineage>
        <taxon>Bacteria</taxon>
        <taxon>Bacillati</taxon>
        <taxon>Actinomycetota</taxon>
        <taxon>Actinomycetes</taxon>
        <taxon>Pseudonocardiales</taxon>
        <taxon>Pseudonocardiaceae</taxon>
        <taxon>Tamaricihabitans</taxon>
    </lineage>
</organism>
<evidence type="ECO:0000313" key="14">
    <source>
        <dbReference type="EMBL" id="TCP57486.1"/>
    </source>
</evidence>
<dbReference type="InterPro" id="IPR001757">
    <property type="entry name" value="P_typ_ATPase"/>
</dbReference>
<dbReference type="InterPro" id="IPR000579">
    <property type="entry name" value="Cation-trans_P-type_ATPase_A/B"/>
</dbReference>
<dbReference type="PROSITE" id="PS50846">
    <property type="entry name" value="HMA_2"/>
    <property type="match status" value="1"/>
</dbReference>
<dbReference type="SFLD" id="SFLDF00027">
    <property type="entry name" value="p-type_atpase"/>
    <property type="match status" value="1"/>
</dbReference>
<dbReference type="CDD" id="cd00371">
    <property type="entry name" value="HMA"/>
    <property type="match status" value="1"/>
</dbReference>
<dbReference type="SUPFAM" id="SSF81665">
    <property type="entry name" value="Calcium ATPase, transmembrane domain M"/>
    <property type="match status" value="1"/>
</dbReference>
<dbReference type="RefSeq" id="WP_132875960.1">
    <property type="nucleotide sequence ID" value="NZ_SLXQ01000001.1"/>
</dbReference>
<evidence type="ECO:0000256" key="5">
    <source>
        <dbReference type="ARBA" id="ARBA00022741"/>
    </source>
</evidence>
<dbReference type="Gene3D" id="3.40.50.1000">
    <property type="entry name" value="HAD superfamily/HAD-like"/>
    <property type="match status" value="1"/>
</dbReference>
<keyword evidence="15" id="KW-1185">Reference proteome</keyword>
<feature type="domain" description="HMA" evidence="13">
    <location>
        <begin position="10"/>
        <end position="74"/>
    </location>
</feature>
<dbReference type="InterPro" id="IPR017969">
    <property type="entry name" value="Heavy-metal-associated_CS"/>
</dbReference>
<feature type="transmembrane region" description="Helical" evidence="12">
    <location>
        <begin position="386"/>
        <end position="411"/>
    </location>
</feature>
<evidence type="ECO:0000313" key="15">
    <source>
        <dbReference type="Proteomes" id="UP000294911"/>
    </source>
</evidence>
<dbReference type="InterPro" id="IPR036163">
    <property type="entry name" value="HMA_dom_sf"/>
</dbReference>
<sequence length="740" mass="76560">MTTVDSGVAAPVELEVSGMTCAACAARVERKLNRLDGVHATVNYATERASVQLPATLTAEDAVATVRAAGYDARVHQAAADDATEHAATARDLRRRLVVAALLAFPLGNLSITLALVPNLRFPGWELLCVLLATPIVAYSALPFHRAALRNLRHGASSMDTLVSIGVLASFGWAVWAVFAGSAEPGYWLGIGATPAGADAIYLDVAAGVTTFLLAGRYFEYRSRRSAAGLLSALAGLSTKDVTLLGDAGEHTVPSAEVRVGDLVVVRPGGRIPVDGEVVTGESTIDVSAVTGEGVPVDVGPGDQVIGASVNCLGRIVVRATRVGAHTQLAQMSAMAERATQRKANVQRIADRICAVFVPAILVLATLTLAGWLVTGHELRDGFTAAIAVLIIACPCALGLATPTALMVGVGRGAQQGILIKGPEALEAARTVDTVVLDKTGTLTTGRMELVDSTGFDAVASADVLRWAGAVETASEHPIAAAIAKAAGAELPSVHQFRALVGAGATGVVEERTVLVGNPELMANEGVAVPERALDWLAETARTGATGVLVARDGVVIGGLAVRDTLRQAAVEAVARLHRLGLRTVLLSGDNMVTAHAVAEQLGIDEVLAEVQPVDKAQTVERLRAEGRRVAMVGDGINDAPALAGADLSMAMALGSDIAVQAADVVIVREELHAVPDAIMLANRTWRTIRGNLAWAFGYNVAAIPLAVFGLLNPLIAGAAMSLSSMLVVANSLRLRKSPN</sequence>
<dbReference type="OrthoDB" id="7059309at2"/>
<dbReference type="PROSITE" id="PS00154">
    <property type="entry name" value="ATPASE_E1_E2"/>
    <property type="match status" value="1"/>
</dbReference>
<evidence type="ECO:0000256" key="6">
    <source>
        <dbReference type="ARBA" id="ARBA00022840"/>
    </source>
</evidence>
<dbReference type="PROSITE" id="PS01047">
    <property type="entry name" value="HMA_1"/>
    <property type="match status" value="1"/>
</dbReference>
<dbReference type="GO" id="GO:0055070">
    <property type="term" value="P:copper ion homeostasis"/>
    <property type="evidence" value="ECO:0007669"/>
    <property type="project" value="TreeGrafter"/>
</dbReference>
<dbReference type="SFLD" id="SFLDG00002">
    <property type="entry name" value="C1.7:_P-type_atpase_like"/>
    <property type="match status" value="1"/>
</dbReference>
<accession>A0A4V2SV86</accession>
<feature type="transmembrane region" description="Helical" evidence="12">
    <location>
        <begin position="123"/>
        <end position="142"/>
    </location>
</feature>
<dbReference type="InterPro" id="IPR023299">
    <property type="entry name" value="ATPase_P-typ_cyto_dom_N"/>
</dbReference>